<dbReference type="InterPro" id="IPR023395">
    <property type="entry name" value="MCP_dom_sf"/>
</dbReference>
<evidence type="ECO:0000313" key="15">
    <source>
        <dbReference type="Proteomes" id="UP000037923"/>
    </source>
</evidence>
<keyword evidence="6" id="KW-0999">Mitochondrion inner membrane</keyword>
<proteinExistence type="inferred from homology"/>
<dbReference type="Proteomes" id="UP000037923">
    <property type="component" value="Unassembled WGS sequence"/>
</dbReference>
<feature type="repeat" description="Solcar" evidence="10">
    <location>
        <begin position="248"/>
        <end position="332"/>
    </location>
</feature>
<evidence type="ECO:0000256" key="10">
    <source>
        <dbReference type="PROSITE-ProRule" id="PRU00282"/>
    </source>
</evidence>
<sequence length="484" mass="51276">MLTSTQAPTVTQLHGRNVIAAVCTPGHSPTESKDPQTGDSSAYSTNFPTSPAPASDGLTDVLAVKAPGAQPFITPMMRTRERTCLRRLVTAAALAAAVVLLGACCVWLSTADASVDPATGRVLPHTFQYFVYCFLGGVVAGTVHVFVTPIDVLKCRVQVGEYHSFTEGFVQLYRAEADGSVLRALPLFFRGWVPTVWGYCIQGALKFSLYEVLKYVLLFAPLARKHAADELRAPAEKPSPTLYDARVFQVMMFLLASSSAEVVADLGLAPWEAVKIRMQTSSTFPTSLHAALPRMWEAEGLHGFYKGLVPLWCRQVPYTMMKFASFEVIVVSLAAAFHAAGLLDRDHPSTMGTLLVSLMAGMLAGVLCGLVSHPADTVLSKLNQRSSAVVAVGGGSGDAGAPLLATAIAAARINSGVSGGIPGGSSGALHDVVVVVRELGWHGVWKGLAPRLLMVSAMTALQWVVYDGFKVLVGLPASGSVARH</sequence>
<reference evidence="14 15" key="1">
    <citation type="submission" date="2015-07" db="EMBL/GenBank/DDBJ databases">
        <title>High-quality genome of monoxenous trypanosomatid Leptomonas pyrrhocoris.</title>
        <authorList>
            <person name="Flegontov P."/>
            <person name="Butenko A."/>
            <person name="Firsov S."/>
            <person name="Vlcek C."/>
            <person name="Logacheva M.D."/>
            <person name="Field M."/>
            <person name="Filatov D."/>
            <person name="Flegontova O."/>
            <person name="Gerasimov E."/>
            <person name="Jackson A.P."/>
            <person name="Kelly S."/>
            <person name="Opperdoes F."/>
            <person name="O'Reilly A."/>
            <person name="Votypka J."/>
            <person name="Yurchenko V."/>
            <person name="Lukes J."/>
        </authorList>
    </citation>
    <scope>NUCLEOTIDE SEQUENCE [LARGE SCALE GENOMIC DNA]</scope>
    <source>
        <strain evidence="14">H10</strain>
    </source>
</reference>
<dbReference type="OMA" id="FQYFVYC"/>
<evidence type="ECO:0000256" key="11">
    <source>
        <dbReference type="RuleBase" id="RU000488"/>
    </source>
</evidence>
<keyword evidence="5" id="KW-0677">Repeat</keyword>
<keyword evidence="9 10" id="KW-0472">Membrane</keyword>
<dbReference type="VEuPathDB" id="TriTrypDB:LpyrH10_07_0380"/>
<dbReference type="OrthoDB" id="427452at2759"/>
<dbReference type="GO" id="GO:0005743">
    <property type="term" value="C:mitochondrial inner membrane"/>
    <property type="evidence" value="ECO:0007669"/>
    <property type="project" value="UniProtKB-SubCell"/>
</dbReference>
<evidence type="ECO:0000256" key="12">
    <source>
        <dbReference type="SAM" id="MobiDB-lite"/>
    </source>
</evidence>
<evidence type="ECO:0000256" key="2">
    <source>
        <dbReference type="ARBA" id="ARBA00006375"/>
    </source>
</evidence>
<dbReference type="RefSeq" id="XP_015659224.1">
    <property type="nucleotide sequence ID" value="XM_015801823.1"/>
</dbReference>
<dbReference type="SUPFAM" id="SSF103506">
    <property type="entry name" value="Mitochondrial carrier"/>
    <property type="match status" value="1"/>
</dbReference>
<dbReference type="Pfam" id="PF00153">
    <property type="entry name" value="Mito_carr"/>
    <property type="match status" value="3"/>
</dbReference>
<keyword evidence="4 10" id="KW-0812">Transmembrane</keyword>
<dbReference type="InterPro" id="IPR044677">
    <property type="entry name" value="SLC25A3/Pic2/Mir1-like"/>
</dbReference>
<evidence type="ECO:0000256" key="3">
    <source>
        <dbReference type="ARBA" id="ARBA00022448"/>
    </source>
</evidence>
<keyword evidence="15" id="KW-1185">Reference proteome</keyword>
<organism evidence="14 15">
    <name type="scientific">Leptomonas pyrrhocoris</name>
    <name type="common">Firebug parasite</name>
    <dbReference type="NCBI Taxonomy" id="157538"/>
    <lineage>
        <taxon>Eukaryota</taxon>
        <taxon>Discoba</taxon>
        <taxon>Euglenozoa</taxon>
        <taxon>Kinetoplastea</taxon>
        <taxon>Metakinetoplastina</taxon>
        <taxon>Trypanosomatida</taxon>
        <taxon>Trypanosomatidae</taxon>
        <taxon>Leishmaniinae</taxon>
        <taxon>Leptomonas</taxon>
    </lineage>
</organism>
<dbReference type="PROSITE" id="PS50920">
    <property type="entry name" value="SOLCAR"/>
    <property type="match status" value="3"/>
</dbReference>
<comment type="caution">
    <text evidence="14">The sequence shown here is derived from an EMBL/GenBank/DDBJ whole genome shotgun (WGS) entry which is preliminary data.</text>
</comment>
<keyword evidence="3 11" id="KW-0813">Transport</keyword>
<feature type="compositionally biased region" description="Polar residues" evidence="12">
    <location>
        <begin position="37"/>
        <end position="49"/>
    </location>
</feature>
<evidence type="ECO:0000256" key="1">
    <source>
        <dbReference type="ARBA" id="ARBA00004448"/>
    </source>
</evidence>
<dbReference type="Gene3D" id="1.50.40.10">
    <property type="entry name" value="Mitochondrial carrier domain"/>
    <property type="match status" value="2"/>
</dbReference>
<gene>
    <name evidence="14" type="ORF">ABB37_04231</name>
</gene>
<evidence type="ECO:0000256" key="6">
    <source>
        <dbReference type="ARBA" id="ARBA00022792"/>
    </source>
</evidence>
<evidence type="ECO:0000256" key="4">
    <source>
        <dbReference type="ARBA" id="ARBA00022692"/>
    </source>
</evidence>
<feature type="transmembrane region" description="Helical" evidence="13">
    <location>
        <begin position="88"/>
        <end position="109"/>
    </location>
</feature>
<feature type="transmembrane region" description="Helical" evidence="13">
    <location>
        <begin position="129"/>
        <end position="147"/>
    </location>
</feature>
<feature type="transmembrane region" description="Helical" evidence="13">
    <location>
        <begin position="323"/>
        <end position="343"/>
    </location>
</feature>
<dbReference type="GO" id="GO:1990547">
    <property type="term" value="P:mitochondrial phosphate ion transmembrane transport"/>
    <property type="evidence" value="ECO:0007669"/>
    <property type="project" value="InterPro"/>
</dbReference>
<dbReference type="InterPro" id="IPR018108">
    <property type="entry name" value="MCP_transmembrane"/>
</dbReference>
<comment type="subcellular location">
    <subcellularLocation>
        <location evidence="1">Mitochondrion inner membrane</location>
        <topology evidence="1">Multi-pass membrane protein</topology>
    </subcellularLocation>
</comment>
<keyword evidence="7 13" id="KW-1133">Transmembrane helix</keyword>
<dbReference type="EMBL" id="LGTL01000007">
    <property type="protein sequence ID" value="KPA80785.1"/>
    <property type="molecule type" value="Genomic_DNA"/>
</dbReference>
<dbReference type="PANTHER" id="PTHR45671:SF28">
    <property type="entry name" value="CARRIER PROTEIN, PUTATIVE-RELATED"/>
    <property type="match status" value="1"/>
</dbReference>
<comment type="similarity">
    <text evidence="2 11">Belongs to the mitochondrial carrier (TC 2.A.29) family.</text>
</comment>
<evidence type="ECO:0000256" key="5">
    <source>
        <dbReference type="ARBA" id="ARBA00022737"/>
    </source>
</evidence>
<name>A0A0M9G239_LEPPY</name>
<evidence type="ECO:0000256" key="7">
    <source>
        <dbReference type="ARBA" id="ARBA00022989"/>
    </source>
</evidence>
<evidence type="ECO:0000256" key="13">
    <source>
        <dbReference type="SAM" id="Phobius"/>
    </source>
</evidence>
<dbReference type="PANTHER" id="PTHR45671">
    <property type="entry name" value="SOLUTE CARRIER FAMILY 25 (MITOCHONDRIAL CARRIER PHOSPHATE CARRIER), MEMBER 3, LIKE-RELATED-RELATED"/>
    <property type="match status" value="1"/>
</dbReference>
<protein>
    <submittedName>
        <fullName evidence="14">Putative mitochondrial phosphate carrier protein, mitochondrial-like protein</fullName>
    </submittedName>
</protein>
<accession>A0A0M9G239</accession>
<dbReference type="AlphaFoldDB" id="A0A0M9G239"/>
<keyword evidence="8" id="KW-0496">Mitochondrion</keyword>
<feature type="region of interest" description="Disordered" evidence="12">
    <location>
        <begin position="23"/>
        <end position="49"/>
    </location>
</feature>
<evidence type="ECO:0000256" key="9">
    <source>
        <dbReference type="ARBA" id="ARBA00023136"/>
    </source>
</evidence>
<feature type="repeat" description="Solcar" evidence="10">
    <location>
        <begin position="128"/>
        <end position="216"/>
    </location>
</feature>
<evidence type="ECO:0000256" key="8">
    <source>
        <dbReference type="ARBA" id="ARBA00023128"/>
    </source>
</evidence>
<feature type="transmembrane region" description="Helical" evidence="13">
    <location>
        <begin position="349"/>
        <end position="371"/>
    </location>
</feature>
<evidence type="ECO:0000313" key="14">
    <source>
        <dbReference type="EMBL" id="KPA80785.1"/>
    </source>
</evidence>
<dbReference type="GO" id="GO:0005315">
    <property type="term" value="F:phosphate transmembrane transporter activity"/>
    <property type="evidence" value="ECO:0007669"/>
    <property type="project" value="InterPro"/>
</dbReference>
<dbReference type="GeneID" id="26904522"/>
<feature type="repeat" description="Solcar" evidence="10">
    <location>
        <begin position="352"/>
        <end position="472"/>
    </location>
</feature>